<dbReference type="InterPro" id="IPR050305">
    <property type="entry name" value="Small_GTPase_Rab"/>
</dbReference>
<keyword evidence="6" id="KW-1185">Reference proteome</keyword>
<comment type="similarity">
    <text evidence="1">Belongs to the small GTPase superfamily. Rab family.</text>
</comment>
<dbReference type="EMBL" id="MJEQ01002737">
    <property type="protein sequence ID" value="OIT26632.1"/>
    <property type="molecule type" value="Genomic_DNA"/>
</dbReference>
<name>A0A1J6KP39_NICAT</name>
<dbReference type="InterPro" id="IPR001806">
    <property type="entry name" value="Small_GTPase"/>
</dbReference>
<evidence type="ECO:0000313" key="5">
    <source>
        <dbReference type="EMBL" id="OIT26632.1"/>
    </source>
</evidence>
<organism evidence="5 6">
    <name type="scientific">Nicotiana attenuata</name>
    <name type="common">Coyote tobacco</name>
    <dbReference type="NCBI Taxonomy" id="49451"/>
    <lineage>
        <taxon>Eukaryota</taxon>
        <taxon>Viridiplantae</taxon>
        <taxon>Streptophyta</taxon>
        <taxon>Embryophyta</taxon>
        <taxon>Tracheophyta</taxon>
        <taxon>Spermatophyta</taxon>
        <taxon>Magnoliopsida</taxon>
        <taxon>eudicotyledons</taxon>
        <taxon>Gunneridae</taxon>
        <taxon>Pentapetalae</taxon>
        <taxon>asterids</taxon>
        <taxon>lamiids</taxon>
        <taxon>Solanales</taxon>
        <taxon>Solanaceae</taxon>
        <taxon>Nicotianoideae</taxon>
        <taxon>Nicotianeae</taxon>
        <taxon>Nicotiana</taxon>
    </lineage>
</organism>
<dbReference type="SMR" id="A0A1J6KP39"/>
<dbReference type="SMART" id="SM00175">
    <property type="entry name" value="RAB"/>
    <property type="match status" value="1"/>
</dbReference>
<gene>
    <name evidence="5" type="primary">RABE1C_2</name>
    <name evidence="5" type="ORF">A4A49_24909</name>
</gene>
<accession>A0A1J6KP39</accession>
<dbReference type="Proteomes" id="UP000187609">
    <property type="component" value="Unassembled WGS sequence"/>
</dbReference>
<dbReference type="GO" id="GO:0003924">
    <property type="term" value="F:GTPase activity"/>
    <property type="evidence" value="ECO:0007669"/>
    <property type="project" value="InterPro"/>
</dbReference>
<dbReference type="STRING" id="49451.A0A1J6KP39"/>
<evidence type="ECO:0000256" key="1">
    <source>
        <dbReference type="ARBA" id="ARBA00006270"/>
    </source>
</evidence>
<reference evidence="5" key="1">
    <citation type="submission" date="2016-11" db="EMBL/GenBank/DDBJ databases">
        <title>The genome of Nicotiana attenuata.</title>
        <authorList>
            <person name="Xu S."/>
            <person name="Brockmoeller T."/>
            <person name="Gaquerel E."/>
            <person name="Navarro A."/>
            <person name="Kuhl H."/>
            <person name="Gase K."/>
            <person name="Ling Z."/>
            <person name="Zhou W."/>
            <person name="Kreitzer C."/>
            <person name="Stanke M."/>
            <person name="Tang H."/>
            <person name="Lyons E."/>
            <person name="Pandey P."/>
            <person name="Pandey S.P."/>
            <person name="Timmermann B."/>
            <person name="Baldwin I.T."/>
        </authorList>
    </citation>
    <scope>NUCLEOTIDE SEQUENCE [LARGE SCALE GENOMIC DNA]</scope>
    <source>
        <strain evidence="5">UT</strain>
    </source>
</reference>
<proteinExistence type="inferred from homology"/>
<dbReference type="Gene3D" id="3.40.50.300">
    <property type="entry name" value="P-loop containing nucleotide triphosphate hydrolases"/>
    <property type="match status" value="1"/>
</dbReference>
<keyword evidence="3" id="KW-0342">GTP-binding</keyword>
<dbReference type="AlphaFoldDB" id="A0A1J6KP39"/>
<dbReference type="PRINTS" id="PR00449">
    <property type="entry name" value="RASTRNSFRMNG"/>
</dbReference>
<dbReference type="InterPro" id="IPR027417">
    <property type="entry name" value="P-loop_NTPase"/>
</dbReference>
<feature type="compositionally biased region" description="Basic and acidic residues" evidence="4">
    <location>
        <begin position="73"/>
        <end position="83"/>
    </location>
</feature>
<dbReference type="SMART" id="SM00173">
    <property type="entry name" value="RAS"/>
    <property type="match status" value="1"/>
</dbReference>
<evidence type="ECO:0000256" key="3">
    <source>
        <dbReference type="ARBA" id="ARBA00023134"/>
    </source>
</evidence>
<dbReference type="Pfam" id="PF00071">
    <property type="entry name" value="Ras"/>
    <property type="match status" value="1"/>
</dbReference>
<evidence type="ECO:0000313" key="6">
    <source>
        <dbReference type="Proteomes" id="UP000187609"/>
    </source>
</evidence>
<feature type="region of interest" description="Disordered" evidence="4">
    <location>
        <begin position="61"/>
        <end position="83"/>
    </location>
</feature>
<dbReference type="SUPFAM" id="SSF52540">
    <property type="entry name" value="P-loop containing nucleoside triphosphate hydrolases"/>
    <property type="match status" value="1"/>
</dbReference>
<dbReference type="PROSITE" id="PS51421">
    <property type="entry name" value="RAS"/>
    <property type="match status" value="1"/>
</dbReference>
<evidence type="ECO:0000256" key="2">
    <source>
        <dbReference type="ARBA" id="ARBA00022741"/>
    </source>
</evidence>
<protein>
    <submittedName>
        <fullName evidence="5">Ras-related protein rabe1c</fullName>
    </submittedName>
</protein>
<dbReference type="Gramene" id="OIT26632">
    <property type="protein sequence ID" value="OIT26632"/>
    <property type="gene ID" value="A4A49_24909"/>
</dbReference>
<keyword evidence="2" id="KW-0547">Nucleotide-binding</keyword>
<comment type="caution">
    <text evidence="5">The sequence shown here is derived from an EMBL/GenBank/DDBJ whole genome shotgun (WGS) entry which is preliminary data.</text>
</comment>
<dbReference type="PANTHER" id="PTHR47980">
    <property type="entry name" value="LD44762P"/>
    <property type="match status" value="1"/>
</dbReference>
<sequence length="255" mass="28100">MHNAAAGKDTVKHADMQQIEGFDTLHNVTGTGDNKELHTSAKVELVVQADRLDAAIDIGSDVPGVRQTSNDQGKAKDQQTDRDAAEVVKPTVAHADLIENASSPIADLQILDQSKIIDWAVVNPTQSSPSKNNVSVHKTQSTTAKNVTVSNSYEALMTKQVLEDVWKDGQQDIRNWIRNIDQHASDNVNKILVGNKANMDESKRTVPTPKGQALVDEYEIKFFETSAKTNLNVEQVFFSIARDIKERLENTDIQG</sequence>
<evidence type="ECO:0000256" key="4">
    <source>
        <dbReference type="SAM" id="MobiDB-lite"/>
    </source>
</evidence>
<dbReference type="PROSITE" id="PS51419">
    <property type="entry name" value="RAB"/>
    <property type="match status" value="1"/>
</dbReference>
<dbReference type="GO" id="GO:0005525">
    <property type="term" value="F:GTP binding"/>
    <property type="evidence" value="ECO:0007669"/>
    <property type="project" value="UniProtKB-KW"/>
</dbReference>